<accession>A0A8K0GSR0</accession>
<dbReference type="Proteomes" id="UP000796880">
    <property type="component" value="Unassembled WGS sequence"/>
</dbReference>
<gene>
    <name evidence="1" type="ORF">FNV43_RR19772</name>
</gene>
<reference evidence="1" key="1">
    <citation type="submission" date="2020-03" db="EMBL/GenBank/DDBJ databases">
        <title>A high-quality chromosome-level genome assembly of a woody plant with both climbing and erect habits, Rhamnella rubrinervis.</title>
        <authorList>
            <person name="Lu Z."/>
            <person name="Yang Y."/>
            <person name="Zhu X."/>
            <person name="Sun Y."/>
        </authorList>
    </citation>
    <scope>NUCLEOTIDE SEQUENCE</scope>
    <source>
        <strain evidence="1">BYM</strain>
        <tissue evidence="1">Leaf</tissue>
    </source>
</reference>
<proteinExistence type="predicted"/>
<keyword evidence="2" id="KW-1185">Reference proteome</keyword>
<dbReference type="OrthoDB" id="1738338at2759"/>
<evidence type="ECO:0000313" key="2">
    <source>
        <dbReference type="Proteomes" id="UP000796880"/>
    </source>
</evidence>
<protein>
    <submittedName>
        <fullName evidence="1">Uncharacterized protein</fullName>
    </submittedName>
</protein>
<dbReference type="EMBL" id="VOIH02000009">
    <property type="protein sequence ID" value="KAF3437019.1"/>
    <property type="molecule type" value="Genomic_DNA"/>
</dbReference>
<sequence length="83" mass="9289">MKLWKEFGIQGRKGLAMVDAGVLPCPRLIYVINGKVTSEAPGMRKWNVISKILLFNFETLVDLNLDNDCVLKILKAIQSQALT</sequence>
<evidence type="ECO:0000313" key="1">
    <source>
        <dbReference type="EMBL" id="KAF3437019.1"/>
    </source>
</evidence>
<name>A0A8K0GSR0_9ROSA</name>
<comment type="caution">
    <text evidence="1">The sequence shown here is derived from an EMBL/GenBank/DDBJ whole genome shotgun (WGS) entry which is preliminary data.</text>
</comment>
<organism evidence="1 2">
    <name type="scientific">Rhamnella rubrinervis</name>
    <dbReference type="NCBI Taxonomy" id="2594499"/>
    <lineage>
        <taxon>Eukaryota</taxon>
        <taxon>Viridiplantae</taxon>
        <taxon>Streptophyta</taxon>
        <taxon>Embryophyta</taxon>
        <taxon>Tracheophyta</taxon>
        <taxon>Spermatophyta</taxon>
        <taxon>Magnoliopsida</taxon>
        <taxon>eudicotyledons</taxon>
        <taxon>Gunneridae</taxon>
        <taxon>Pentapetalae</taxon>
        <taxon>rosids</taxon>
        <taxon>fabids</taxon>
        <taxon>Rosales</taxon>
        <taxon>Rhamnaceae</taxon>
        <taxon>rhamnoid group</taxon>
        <taxon>Rhamneae</taxon>
        <taxon>Rhamnella</taxon>
    </lineage>
</organism>
<dbReference type="AlphaFoldDB" id="A0A8K0GSR0"/>